<gene>
    <name evidence="1" type="ORF">FHP25_00335</name>
</gene>
<dbReference type="AlphaFoldDB" id="A0A5C8PVY6"/>
<dbReference type="Proteomes" id="UP000321638">
    <property type="component" value="Unassembled WGS sequence"/>
</dbReference>
<evidence type="ECO:0000313" key="2">
    <source>
        <dbReference type="Proteomes" id="UP000321638"/>
    </source>
</evidence>
<dbReference type="EMBL" id="VDUZ01000001">
    <property type="protein sequence ID" value="TXL82185.1"/>
    <property type="molecule type" value="Genomic_DNA"/>
</dbReference>
<protein>
    <submittedName>
        <fullName evidence="1">Uncharacterized protein</fullName>
    </submittedName>
</protein>
<dbReference type="RefSeq" id="WP_147844887.1">
    <property type="nucleotide sequence ID" value="NZ_VDUZ01000001.1"/>
</dbReference>
<keyword evidence="2" id="KW-1185">Reference proteome</keyword>
<sequence length="66" mass="7170">MAIRKAIDDGEVGTAGDRDASAVENVRICFAASGGEAAVVRMPVVSDLWMVPSFTSWFRRYFADLS</sequence>
<evidence type="ECO:0000313" key="1">
    <source>
        <dbReference type="EMBL" id="TXL82185.1"/>
    </source>
</evidence>
<reference evidence="1 2" key="1">
    <citation type="submission" date="2019-06" db="EMBL/GenBank/DDBJ databases">
        <title>New taxonomy in bacterial strain CC-CFT640, isolated from vineyard.</title>
        <authorList>
            <person name="Lin S.-Y."/>
            <person name="Tsai C.-F."/>
            <person name="Young C.-C."/>
        </authorList>
    </citation>
    <scope>NUCLEOTIDE SEQUENCE [LARGE SCALE GENOMIC DNA]</scope>
    <source>
        <strain evidence="1 2">CC-CFT640</strain>
    </source>
</reference>
<name>A0A5C8PVY6_9HYPH</name>
<organism evidence="1 2">
    <name type="scientific">Vineibacter terrae</name>
    <dbReference type="NCBI Taxonomy" id="2586908"/>
    <lineage>
        <taxon>Bacteria</taxon>
        <taxon>Pseudomonadati</taxon>
        <taxon>Pseudomonadota</taxon>
        <taxon>Alphaproteobacteria</taxon>
        <taxon>Hyphomicrobiales</taxon>
        <taxon>Vineibacter</taxon>
    </lineage>
</organism>
<proteinExistence type="predicted"/>
<accession>A0A5C8PVY6</accession>
<comment type="caution">
    <text evidence="1">The sequence shown here is derived from an EMBL/GenBank/DDBJ whole genome shotgun (WGS) entry which is preliminary data.</text>
</comment>